<feature type="domain" description="Carbohydrate kinase PfkB" evidence="7">
    <location>
        <begin position="6"/>
        <end position="286"/>
    </location>
</feature>
<keyword evidence="5 6" id="KW-0067">ATP-binding</keyword>
<comment type="catalytic activity">
    <reaction evidence="6">
        <text>D-tagatofuranose 6-phosphate + ATP = D-tagatofuranose 1,6-bisphosphate + ADP + H(+)</text>
        <dbReference type="Rhea" id="RHEA:12420"/>
        <dbReference type="ChEBI" id="CHEBI:15378"/>
        <dbReference type="ChEBI" id="CHEBI:30616"/>
        <dbReference type="ChEBI" id="CHEBI:58694"/>
        <dbReference type="ChEBI" id="CHEBI:58695"/>
        <dbReference type="ChEBI" id="CHEBI:456216"/>
        <dbReference type="EC" id="2.7.1.144"/>
    </reaction>
</comment>
<reference evidence="8" key="1">
    <citation type="submission" date="2020-08" db="EMBL/GenBank/DDBJ databases">
        <title>Genome public.</title>
        <authorList>
            <person name="Liu C."/>
            <person name="Sun Q."/>
        </authorList>
    </citation>
    <scope>NUCLEOTIDE SEQUENCE</scope>
    <source>
        <strain evidence="8">BX7</strain>
    </source>
</reference>
<dbReference type="EC" id="2.7.1.144" evidence="6"/>
<evidence type="ECO:0000256" key="3">
    <source>
        <dbReference type="ARBA" id="ARBA00022741"/>
    </source>
</evidence>
<dbReference type="InterPro" id="IPR011611">
    <property type="entry name" value="PfkB_dom"/>
</dbReference>
<keyword evidence="6" id="KW-0423">Lactose metabolism</keyword>
<keyword evidence="2 6" id="KW-0808">Transferase</keyword>
<comment type="caution">
    <text evidence="8">The sequence shown here is derived from an EMBL/GenBank/DDBJ whole genome shotgun (WGS) entry which is preliminary data.</text>
</comment>
<evidence type="ECO:0000256" key="2">
    <source>
        <dbReference type="ARBA" id="ARBA00022679"/>
    </source>
</evidence>
<dbReference type="PANTHER" id="PTHR46566:SF2">
    <property type="entry name" value="ATP-DEPENDENT 6-PHOSPHOFRUCTOKINASE ISOZYME 2"/>
    <property type="match status" value="1"/>
</dbReference>
<dbReference type="Pfam" id="PF00294">
    <property type="entry name" value="PfkB"/>
    <property type="match status" value="1"/>
</dbReference>
<dbReference type="RefSeq" id="WP_249300953.1">
    <property type="nucleotide sequence ID" value="NZ_JACRSP010000004.1"/>
</dbReference>
<proteinExistence type="inferred from homology"/>
<dbReference type="GO" id="GO:0005829">
    <property type="term" value="C:cytosol"/>
    <property type="evidence" value="ECO:0007669"/>
    <property type="project" value="TreeGrafter"/>
</dbReference>
<dbReference type="PANTHER" id="PTHR46566">
    <property type="entry name" value="1-PHOSPHOFRUCTOKINASE-RELATED"/>
    <property type="match status" value="1"/>
</dbReference>
<dbReference type="Gene3D" id="3.40.1190.20">
    <property type="match status" value="1"/>
</dbReference>
<evidence type="ECO:0000256" key="6">
    <source>
        <dbReference type="PIRNR" id="PIRNR000535"/>
    </source>
</evidence>
<sequence length="310" mass="33436">MINTVTLNPAVDRILYLNRVQKNITNRTRSGVKTVGGKGTHVSMNLAILGIPSRAFGLAYGETGQYILRELEACGVETRFVYSPDRESRTNTLLIEDDHTCTTIAERGVTPTDSEIAALVSELRNAVADGDSLVLSGDASNFPDPTIYNRICRELRGRRLRVFLDASGETLREGLRESPYLIKPNLDELSALCGRSLESDGDVLSAIEDLAPYRIEVVAVSLGARGAIVKTPEGVFRAHPPEVEVCNTVGCGDCFLSGLLYGLESRLTSAQALAFATAVSSATAASPLSVGFDRGYAERLLPLCRVERLA</sequence>
<dbReference type="PIRSF" id="PIRSF000535">
    <property type="entry name" value="1PFK/6PFK/LacC"/>
    <property type="match status" value="1"/>
</dbReference>
<evidence type="ECO:0000256" key="1">
    <source>
        <dbReference type="ARBA" id="ARBA00005380"/>
    </source>
</evidence>
<dbReference type="SUPFAM" id="SSF53613">
    <property type="entry name" value="Ribokinase-like"/>
    <property type="match status" value="1"/>
</dbReference>
<dbReference type="EMBL" id="JACRSP010000004">
    <property type="protein sequence ID" value="MBC8536909.1"/>
    <property type="molecule type" value="Genomic_DNA"/>
</dbReference>
<dbReference type="CDD" id="cd01164">
    <property type="entry name" value="FruK_PfkB_like"/>
    <property type="match status" value="1"/>
</dbReference>
<evidence type="ECO:0000259" key="7">
    <source>
        <dbReference type="Pfam" id="PF00294"/>
    </source>
</evidence>
<gene>
    <name evidence="8" type="ORF">H8695_09445</name>
</gene>
<accession>A0A926DGK3</accession>
<name>A0A926DGK3_9FIRM</name>
<evidence type="ECO:0000256" key="5">
    <source>
        <dbReference type="ARBA" id="ARBA00022840"/>
    </source>
</evidence>
<dbReference type="GO" id="GO:0008443">
    <property type="term" value="F:phosphofructokinase activity"/>
    <property type="evidence" value="ECO:0007669"/>
    <property type="project" value="TreeGrafter"/>
</dbReference>
<dbReference type="GO" id="GO:0005524">
    <property type="term" value="F:ATP binding"/>
    <property type="evidence" value="ECO:0007669"/>
    <property type="project" value="UniProtKB-KW"/>
</dbReference>
<dbReference type="InterPro" id="IPR017583">
    <property type="entry name" value="Tagatose/fructose_Pkinase"/>
</dbReference>
<evidence type="ECO:0000256" key="4">
    <source>
        <dbReference type="ARBA" id="ARBA00022777"/>
    </source>
</evidence>
<keyword evidence="3 6" id="KW-0547">Nucleotide-binding</keyword>
<organism evidence="8 9">
    <name type="scientific">Feifania hominis</name>
    <dbReference type="NCBI Taxonomy" id="2763660"/>
    <lineage>
        <taxon>Bacteria</taxon>
        <taxon>Bacillati</taxon>
        <taxon>Bacillota</taxon>
        <taxon>Clostridia</taxon>
        <taxon>Eubacteriales</taxon>
        <taxon>Feifaniaceae</taxon>
        <taxon>Feifania</taxon>
    </lineage>
</organism>
<comment type="similarity">
    <text evidence="6">Belongs to the carbohydrate kinase PfkB family. LacC subfamily.</text>
</comment>
<evidence type="ECO:0000313" key="9">
    <source>
        <dbReference type="Proteomes" id="UP000620366"/>
    </source>
</evidence>
<dbReference type="InterPro" id="IPR029056">
    <property type="entry name" value="Ribokinase-like"/>
</dbReference>
<dbReference type="Proteomes" id="UP000620366">
    <property type="component" value="Unassembled WGS sequence"/>
</dbReference>
<comment type="similarity">
    <text evidence="1">Belongs to the carbohydrate kinase pfkB family.</text>
</comment>
<evidence type="ECO:0000313" key="8">
    <source>
        <dbReference type="EMBL" id="MBC8536909.1"/>
    </source>
</evidence>
<comment type="pathway">
    <text evidence="6">Carbohydrate metabolism; D-tagatose 6-phosphate degradation; D-glyceraldehyde 3-phosphate and glycerone phosphate from D-tagatose 6-phosphate: step 1/2.</text>
</comment>
<protein>
    <recommendedName>
        <fullName evidence="6">Tagatose-6-phosphate kinase</fullName>
        <ecNumber evidence="6">2.7.1.144</ecNumber>
    </recommendedName>
</protein>
<keyword evidence="9" id="KW-1185">Reference proteome</keyword>
<dbReference type="GO" id="GO:0005988">
    <property type="term" value="P:lactose metabolic process"/>
    <property type="evidence" value="ECO:0007669"/>
    <property type="project" value="UniProtKB-KW"/>
</dbReference>
<dbReference type="AlphaFoldDB" id="A0A926DGK3"/>
<keyword evidence="4" id="KW-0418">Kinase</keyword>
<dbReference type="NCBIfam" id="TIGR03168">
    <property type="entry name" value="1-PFK"/>
    <property type="match status" value="1"/>
</dbReference>
<dbReference type="GO" id="GO:0009024">
    <property type="term" value="F:tagatose-6-phosphate kinase activity"/>
    <property type="evidence" value="ECO:0007669"/>
    <property type="project" value="UniProtKB-EC"/>
</dbReference>